<accession>A0A6J6H2T9</accession>
<evidence type="ECO:0000256" key="1">
    <source>
        <dbReference type="ARBA" id="ARBA00004496"/>
    </source>
</evidence>
<reference evidence="6" key="1">
    <citation type="submission" date="2020-05" db="EMBL/GenBank/DDBJ databases">
        <authorList>
            <person name="Chiriac C."/>
            <person name="Salcher M."/>
            <person name="Ghai R."/>
            <person name="Kavagutti S V."/>
        </authorList>
    </citation>
    <scope>NUCLEOTIDE SEQUENCE</scope>
</reference>
<sequence length="227" mass="24570">MQIFVKTLTGKTITLEVEAYDSIDNVKAKIQDKEGYPPDQQRLIFAGRQLEDGRTLSDYNIQKESTLHLVLRLRGATTGVVTYQQLSETPPVLTANGLSPQMAANAQLAILALNATMTQSDIELSPGTYEFSFWAKGELDWDFTFYDTNGTIIGSFGSSTTGALLGLTQFNEQFTVPTGTTTCDLSFVATSNSVLIDLVSLTAIELCDTTAETATGVDQPLNPTFTG</sequence>
<dbReference type="Gene3D" id="3.10.20.90">
    <property type="entry name" value="Phosphatidylinositol 3-kinase Catalytic Subunit, Chain A, domain 1"/>
    <property type="match status" value="1"/>
</dbReference>
<dbReference type="PANTHER" id="PTHR10666">
    <property type="entry name" value="UBIQUITIN"/>
    <property type="match status" value="1"/>
</dbReference>
<dbReference type="PROSITE" id="PS50053">
    <property type="entry name" value="UBIQUITIN_2"/>
    <property type="match status" value="1"/>
</dbReference>
<evidence type="ECO:0000256" key="2">
    <source>
        <dbReference type="ARBA" id="ARBA00022490"/>
    </source>
</evidence>
<comment type="subcellular location">
    <subcellularLocation>
        <location evidence="1">Cytoplasm</location>
    </subcellularLocation>
</comment>
<dbReference type="SUPFAM" id="SSF54236">
    <property type="entry name" value="Ubiquitin-like"/>
    <property type="match status" value="1"/>
</dbReference>
<dbReference type="SMART" id="SM00213">
    <property type="entry name" value="UBQ"/>
    <property type="match status" value="1"/>
</dbReference>
<name>A0A6J6H2T9_9ZZZZ</name>
<dbReference type="AlphaFoldDB" id="A0A6J6H2T9"/>
<dbReference type="Gene3D" id="2.60.120.260">
    <property type="entry name" value="Galactose-binding domain-like"/>
    <property type="match status" value="1"/>
</dbReference>
<protein>
    <submittedName>
        <fullName evidence="6">Unannotated protein</fullName>
    </submittedName>
</protein>
<dbReference type="FunFam" id="3.10.20.90:FF:000158">
    <property type="entry name" value="Polyubiquitin 5"/>
    <property type="match status" value="1"/>
</dbReference>
<evidence type="ECO:0000256" key="4">
    <source>
        <dbReference type="ARBA" id="ARBA00022843"/>
    </source>
</evidence>
<gene>
    <name evidence="6" type="ORF">UFOPK1827_01025</name>
</gene>
<dbReference type="InterPro" id="IPR029071">
    <property type="entry name" value="Ubiquitin-like_domsf"/>
</dbReference>
<dbReference type="Pfam" id="PF00240">
    <property type="entry name" value="ubiquitin"/>
    <property type="match status" value="1"/>
</dbReference>
<evidence type="ECO:0000259" key="5">
    <source>
        <dbReference type="PROSITE" id="PS50053"/>
    </source>
</evidence>
<feature type="domain" description="Ubiquitin-like" evidence="5">
    <location>
        <begin position="1"/>
        <end position="76"/>
    </location>
</feature>
<dbReference type="GO" id="GO:0005737">
    <property type="term" value="C:cytoplasm"/>
    <property type="evidence" value="ECO:0007669"/>
    <property type="project" value="UniProtKB-SubCell"/>
</dbReference>
<proteinExistence type="predicted"/>
<evidence type="ECO:0000256" key="3">
    <source>
        <dbReference type="ARBA" id="ARBA00022499"/>
    </source>
</evidence>
<evidence type="ECO:0000313" key="6">
    <source>
        <dbReference type="EMBL" id="CAB4607000.1"/>
    </source>
</evidence>
<keyword evidence="2" id="KW-0963">Cytoplasm</keyword>
<dbReference type="CDD" id="cd01803">
    <property type="entry name" value="Ubl_ubiquitin"/>
    <property type="match status" value="1"/>
</dbReference>
<dbReference type="InterPro" id="IPR000626">
    <property type="entry name" value="Ubiquitin-like_dom"/>
</dbReference>
<dbReference type="EMBL" id="CAEZUO010000043">
    <property type="protein sequence ID" value="CAB4607000.1"/>
    <property type="molecule type" value="Genomic_DNA"/>
</dbReference>
<keyword evidence="4" id="KW-0832">Ubl conjugation</keyword>
<organism evidence="6">
    <name type="scientific">freshwater metagenome</name>
    <dbReference type="NCBI Taxonomy" id="449393"/>
    <lineage>
        <taxon>unclassified sequences</taxon>
        <taxon>metagenomes</taxon>
        <taxon>ecological metagenomes</taxon>
    </lineage>
</organism>
<dbReference type="InterPro" id="IPR019956">
    <property type="entry name" value="Ubiquitin_dom"/>
</dbReference>
<dbReference type="PRINTS" id="PR00348">
    <property type="entry name" value="UBIQUITIN"/>
</dbReference>
<dbReference type="InterPro" id="IPR050158">
    <property type="entry name" value="Ubiquitin_ubiquitin-like"/>
</dbReference>
<keyword evidence="3" id="KW-1017">Isopeptide bond</keyword>